<evidence type="ECO:0008006" key="4">
    <source>
        <dbReference type="Google" id="ProtNLM"/>
    </source>
</evidence>
<accession>A0ABD0M4M3</accession>
<dbReference type="AlphaFoldDB" id="A0ABD0M4M3"/>
<sequence length="126" mass="13989">MNCLLLLALACCVSCFDVRNLNAETTDRVRGQWTAVIAGCANFWPVCTSSHALSPDHCLHTSKHGSRERLTPDPVQDHFSMAWQSRSLSTHQQTSKPRATDTRSFPYNLAIQIIVFTPANIEAESS</sequence>
<gene>
    <name evidence="2" type="ORF">BaRGS_00002431</name>
</gene>
<organism evidence="2 3">
    <name type="scientific">Batillaria attramentaria</name>
    <dbReference type="NCBI Taxonomy" id="370345"/>
    <lineage>
        <taxon>Eukaryota</taxon>
        <taxon>Metazoa</taxon>
        <taxon>Spiralia</taxon>
        <taxon>Lophotrochozoa</taxon>
        <taxon>Mollusca</taxon>
        <taxon>Gastropoda</taxon>
        <taxon>Caenogastropoda</taxon>
        <taxon>Sorbeoconcha</taxon>
        <taxon>Cerithioidea</taxon>
        <taxon>Batillariidae</taxon>
        <taxon>Batillaria</taxon>
    </lineage>
</organism>
<proteinExistence type="predicted"/>
<dbReference type="Proteomes" id="UP001519460">
    <property type="component" value="Unassembled WGS sequence"/>
</dbReference>
<name>A0ABD0M4M3_9CAEN</name>
<keyword evidence="3" id="KW-1185">Reference proteome</keyword>
<reference evidence="2 3" key="1">
    <citation type="journal article" date="2023" name="Sci. Data">
        <title>Genome assembly of the Korean intertidal mud-creeper Batillaria attramentaria.</title>
        <authorList>
            <person name="Patra A.K."/>
            <person name="Ho P.T."/>
            <person name="Jun S."/>
            <person name="Lee S.J."/>
            <person name="Kim Y."/>
            <person name="Won Y.J."/>
        </authorList>
    </citation>
    <scope>NUCLEOTIDE SEQUENCE [LARGE SCALE GENOMIC DNA]</scope>
    <source>
        <strain evidence="2">Wonlab-2016</strain>
    </source>
</reference>
<feature type="chain" id="PRO_5044742897" description="Secreted protein" evidence="1">
    <location>
        <begin position="16"/>
        <end position="126"/>
    </location>
</feature>
<dbReference type="EMBL" id="JACVVK020000007">
    <property type="protein sequence ID" value="KAK7506319.1"/>
    <property type="molecule type" value="Genomic_DNA"/>
</dbReference>
<comment type="caution">
    <text evidence="2">The sequence shown here is derived from an EMBL/GenBank/DDBJ whole genome shotgun (WGS) entry which is preliminary data.</text>
</comment>
<evidence type="ECO:0000256" key="1">
    <source>
        <dbReference type="SAM" id="SignalP"/>
    </source>
</evidence>
<feature type="signal peptide" evidence="1">
    <location>
        <begin position="1"/>
        <end position="15"/>
    </location>
</feature>
<evidence type="ECO:0000313" key="3">
    <source>
        <dbReference type="Proteomes" id="UP001519460"/>
    </source>
</evidence>
<keyword evidence="1" id="KW-0732">Signal</keyword>
<evidence type="ECO:0000313" key="2">
    <source>
        <dbReference type="EMBL" id="KAK7506319.1"/>
    </source>
</evidence>
<protein>
    <recommendedName>
        <fullName evidence="4">Secreted protein</fullName>
    </recommendedName>
</protein>